<organism evidence="2 3">
    <name type="scientific">Parastrongyloides trichosuri</name>
    <name type="common">Possum-specific nematode worm</name>
    <dbReference type="NCBI Taxonomy" id="131310"/>
    <lineage>
        <taxon>Eukaryota</taxon>
        <taxon>Metazoa</taxon>
        <taxon>Ecdysozoa</taxon>
        <taxon>Nematoda</taxon>
        <taxon>Chromadorea</taxon>
        <taxon>Rhabditida</taxon>
        <taxon>Tylenchina</taxon>
        <taxon>Panagrolaimomorpha</taxon>
        <taxon>Strongyloidoidea</taxon>
        <taxon>Strongyloididae</taxon>
        <taxon>Parastrongyloides</taxon>
    </lineage>
</organism>
<protein>
    <submittedName>
        <fullName evidence="3">Mobile element protein</fullName>
    </submittedName>
</protein>
<dbReference type="WBParaSite" id="PTRK_0000120000.1">
    <property type="protein sequence ID" value="PTRK_0000120000.1"/>
    <property type="gene ID" value="PTRK_0000120000"/>
</dbReference>
<accession>A0A0N4Z2U3</accession>
<reference evidence="3" key="1">
    <citation type="submission" date="2017-02" db="UniProtKB">
        <authorList>
            <consortium name="WormBaseParasite"/>
        </authorList>
    </citation>
    <scope>IDENTIFICATION</scope>
</reference>
<feature type="compositionally biased region" description="Basic residues" evidence="1">
    <location>
        <begin position="54"/>
        <end position="63"/>
    </location>
</feature>
<evidence type="ECO:0000313" key="2">
    <source>
        <dbReference type="Proteomes" id="UP000038045"/>
    </source>
</evidence>
<dbReference type="Proteomes" id="UP000038045">
    <property type="component" value="Unplaced"/>
</dbReference>
<name>A0A0N4Z2U3_PARTI</name>
<proteinExistence type="predicted"/>
<feature type="region of interest" description="Disordered" evidence="1">
    <location>
        <begin position="1"/>
        <end position="69"/>
    </location>
</feature>
<keyword evidence="2" id="KW-1185">Reference proteome</keyword>
<evidence type="ECO:0000313" key="3">
    <source>
        <dbReference type="WBParaSite" id="PTRK_0000120000.1"/>
    </source>
</evidence>
<sequence length="69" mass="7266">GAAAAAVGGRGRARHLPHPGQRHRRPGRGPHCSGRRGGVGLKPSTLPSPQTWPRPHRRCRSRAVRAGAG</sequence>
<dbReference type="AlphaFoldDB" id="A0A0N4Z2U3"/>
<evidence type="ECO:0000256" key="1">
    <source>
        <dbReference type="SAM" id="MobiDB-lite"/>
    </source>
</evidence>
<feature type="compositionally biased region" description="Basic residues" evidence="1">
    <location>
        <begin position="11"/>
        <end position="28"/>
    </location>
</feature>